<comment type="caution">
    <text evidence="2">The sequence shown here is derived from an EMBL/GenBank/DDBJ whole genome shotgun (WGS) entry which is preliminary data.</text>
</comment>
<dbReference type="AlphaFoldDB" id="C6R9P5"/>
<feature type="region of interest" description="Disordered" evidence="1">
    <location>
        <begin position="1"/>
        <end position="28"/>
    </location>
</feature>
<protein>
    <submittedName>
        <fullName evidence="2">Uncharacterized protein</fullName>
    </submittedName>
</protein>
<proteinExistence type="predicted"/>
<sequence length="108" mass="11559">MFLDSSANPKSWPAGAITTGDKSKFPNFTGSHEEFTELTGYKIEGSVDVPKLVKDSTVEIAKQPTDAYITVVHPNNNPHSRDQTVMPVDQPGLPDENGGSGSNPSTKT</sequence>
<accession>C6R9P5</accession>
<gene>
    <name evidence="2" type="ORF">CORTU0001_1338</name>
</gene>
<dbReference type="Proteomes" id="UP000004384">
    <property type="component" value="Unassembled WGS sequence"/>
</dbReference>
<evidence type="ECO:0000313" key="3">
    <source>
        <dbReference type="Proteomes" id="UP000004384"/>
    </source>
</evidence>
<reference evidence="2 3" key="1">
    <citation type="submission" date="2009-06" db="EMBL/GenBank/DDBJ databases">
        <authorList>
            <person name="Dodson R."/>
            <person name="Sebastian Y."/>
            <person name="Madupu R."/>
            <person name="Durkin A.S."/>
            <person name="Torralba M."/>
            <person name="Methe B."/>
            <person name="Sutton G.G."/>
            <person name="Strausberg R.L."/>
            <person name="Nelson K.E."/>
        </authorList>
    </citation>
    <scope>NUCLEOTIDE SEQUENCE [LARGE SCALE GENOMIC DNA]</scope>
    <source>
        <strain evidence="2 3">SK141</strain>
    </source>
</reference>
<feature type="non-terminal residue" evidence="2">
    <location>
        <position position="108"/>
    </location>
</feature>
<evidence type="ECO:0000256" key="1">
    <source>
        <dbReference type="SAM" id="MobiDB-lite"/>
    </source>
</evidence>
<feature type="region of interest" description="Disordered" evidence="1">
    <location>
        <begin position="71"/>
        <end position="108"/>
    </location>
</feature>
<dbReference type="EMBL" id="ACVP01000021">
    <property type="protein sequence ID" value="EET77287.1"/>
    <property type="molecule type" value="Genomic_DNA"/>
</dbReference>
<organism evidence="2 3">
    <name type="scientific">Corynebacterium tuberculostearicum SK141</name>
    <dbReference type="NCBI Taxonomy" id="553206"/>
    <lineage>
        <taxon>Bacteria</taxon>
        <taxon>Bacillati</taxon>
        <taxon>Actinomycetota</taxon>
        <taxon>Actinomycetes</taxon>
        <taxon>Mycobacteriales</taxon>
        <taxon>Corynebacteriaceae</taxon>
        <taxon>Corynebacterium</taxon>
    </lineage>
</organism>
<evidence type="ECO:0000313" key="2">
    <source>
        <dbReference type="EMBL" id="EET77287.1"/>
    </source>
</evidence>
<name>C6R9P5_9CORY</name>